<evidence type="ECO:0000313" key="1">
    <source>
        <dbReference type="EMBL" id="TRW97128.1"/>
    </source>
</evidence>
<evidence type="ECO:0000313" key="2">
    <source>
        <dbReference type="Proteomes" id="UP000733744"/>
    </source>
</evidence>
<proteinExistence type="predicted"/>
<name>A0ABY3CBX7_9GAMM</name>
<evidence type="ECO:0008006" key="3">
    <source>
        <dbReference type="Google" id="ProtNLM"/>
    </source>
</evidence>
<dbReference type="Proteomes" id="UP000733744">
    <property type="component" value="Unassembled WGS sequence"/>
</dbReference>
<comment type="caution">
    <text evidence="1">The sequence shown here is derived from an EMBL/GenBank/DDBJ whole genome shotgun (WGS) entry which is preliminary data.</text>
</comment>
<organism evidence="1 2">
    <name type="scientific">Candidatus Methylobacter oryzae</name>
    <dbReference type="NCBI Taxonomy" id="2497749"/>
    <lineage>
        <taxon>Bacteria</taxon>
        <taxon>Pseudomonadati</taxon>
        <taxon>Pseudomonadota</taxon>
        <taxon>Gammaproteobacteria</taxon>
        <taxon>Methylococcales</taxon>
        <taxon>Methylococcaceae</taxon>
        <taxon>Methylobacter</taxon>
    </lineage>
</organism>
<keyword evidence="2" id="KW-1185">Reference proteome</keyword>
<gene>
    <name evidence="1" type="ORF">EKO24_007925</name>
</gene>
<dbReference type="EMBL" id="RYFG02000075">
    <property type="protein sequence ID" value="TRW97128.1"/>
    <property type="molecule type" value="Genomic_DNA"/>
</dbReference>
<accession>A0ABY3CBX7</accession>
<protein>
    <recommendedName>
        <fullName evidence="3">Endonuclease/exonuclease/phosphatase domain-containing protein</fullName>
    </recommendedName>
</protein>
<reference evidence="1 2" key="1">
    <citation type="journal article" date="2019" name="Antonie Van Leeuwenhoek">
        <title>Description of 'Ca. Methylobacter oryzae' KRF1, a novel species from the environmentally important Methylobacter clade 2.</title>
        <authorList>
            <person name="Khatri K."/>
            <person name="Mohite J.A."/>
            <person name="Pandit P.S."/>
            <person name="Bahulikar R."/>
            <person name="Rahalkar M.C."/>
        </authorList>
    </citation>
    <scope>NUCLEOTIDE SEQUENCE [LARGE SCALE GENOMIC DNA]</scope>
    <source>
        <strain evidence="1 2">KRF1</strain>
    </source>
</reference>
<sequence>MWSLLGDASDGPPGSYYYSQSEHVTYFWHTFDQVLLRPDVLPMFQNDTLKIIDRVGELSLLNNNGIPDKNISDHLPILFQLTC</sequence>